<comment type="subcellular location">
    <subcellularLocation>
        <location evidence="5">Cell membrane</location>
        <topology evidence="5">Multi-pass membrane protein</topology>
    </subcellularLocation>
    <subcellularLocation>
        <location evidence="1">Endomembrane system</location>
        <topology evidence="1">Multi-pass membrane protein</topology>
    </subcellularLocation>
    <subcellularLocation>
        <location evidence="6">Membrane</location>
        <topology evidence="6">Multi-pass membrane protein</topology>
    </subcellularLocation>
</comment>
<evidence type="ECO:0000256" key="2">
    <source>
        <dbReference type="ARBA" id="ARBA00022692"/>
    </source>
</evidence>
<organism evidence="8 9">
    <name type="scientific">Wohlfahrtiimonas larvae</name>
    <dbReference type="NCBI Taxonomy" id="1157986"/>
    <lineage>
        <taxon>Bacteria</taxon>
        <taxon>Pseudomonadati</taxon>
        <taxon>Pseudomonadota</taxon>
        <taxon>Gammaproteobacteria</taxon>
        <taxon>Cardiobacteriales</taxon>
        <taxon>Ignatzschineriaceae</taxon>
        <taxon>Wohlfahrtiimonas</taxon>
    </lineage>
</organism>
<dbReference type="NCBIfam" id="TIGR01770">
    <property type="entry name" value="NDH_I_N"/>
    <property type="match status" value="1"/>
</dbReference>
<evidence type="ECO:0000256" key="1">
    <source>
        <dbReference type="ARBA" id="ARBA00004127"/>
    </source>
</evidence>
<evidence type="ECO:0000313" key="9">
    <source>
        <dbReference type="Proteomes" id="UP001500631"/>
    </source>
</evidence>
<gene>
    <name evidence="5 8" type="primary">nuoN</name>
    <name evidence="8" type="ORF">GCM10023338_18480</name>
</gene>
<keyword evidence="5" id="KW-0813">Transport</keyword>
<comment type="function">
    <text evidence="5">NDH-1 shuttles electrons from NADH, via FMN and iron-sulfur (Fe-S) centers, to quinones in the respiratory chain. The immediate electron acceptor for the enzyme in this species is believed to be ubiquinone. Couples the redox reaction to proton translocation (for every two electrons transferred, four hydrogen ions are translocated across the cytoplasmic membrane), and thus conserves the redox energy in a proton gradient.</text>
</comment>
<dbReference type="EMBL" id="BAABKE010000006">
    <property type="protein sequence ID" value="GAA5101897.1"/>
    <property type="molecule type" value="Genomic_DNA"/>
</dbReference>
<feature type="transmembrane region" description="Helical" evidence="5">
    <location>
        <begin position="462"/>
        <end position="481"/>
    </location>
</feature>
<feature type="transmembrane region" description="Helical" evidence="5">
    <location>
        <begin position="309"/>
        <end position="326"/>
    </location>
</feature>
<sequence length="482" mass="52253">MSSGLTSMDFIAILPELVLTIAVIGVLLLECFSKQSRIMTTHLFSMAAILVAFVLLLTMVPSGIENQYFWNSEIVVNSTNGQLKSAMLLVVLLGLIYSFPKLSESNLNHSEYYILILLSTIGMLVLVSANTLLMVYLGLELMSLPMYALVAFNRKDGKATEAAMKYFVMGAMASAILLFGMGLLYGVGQSLNLETIGKAMVAIASQNFDQNILILTFSLVFIVVGIAFKLGAAPFHSWVPDVYEAAPAPVAMFIGAAPKIAAISMAYSLLKVAGYEVTLQWQQMLAIVAVLSFIIGNFVALRQTNLRRMLGYSAVSHAGFMLLGLFAGNDTGIPSAAYFYAITYAFTTTAAFGFILLVNKDGQSIQNISDLKGFGRQHGYLGVLMALIMLSMGGIPPFVGFFAKLFVLQTAYNASYGFLVIIGLLASVVGLFYYLRVIKVMFFDQQDDNANISITSCIGSRTIFSVNVLLIILLGLVPTLIM</sequence>
<feature type="transmembrane region" description="Helical" evidence="5">
    <location>
        <begin position="12"/>
        <end position="31"/>
    </location>
</feature>
<evidence type="ECO:0000256" key="3">
    <source>
        <dbReference type="ARBA" id="ARBA00022989"/>
    </source>
</evidence>
<evidence type="ECO:0000259" key="7">
    <source>
        <dbReference type="Pfam" id="PF00361"/>
    </source>
</evidence>
<keyword evidence="5" id="KW-1278">Translocase</keyword>
<dbReference type="PANTHER" id="PTHR22773">
    <property type="entry name" value="NADH DEHYDROGENASE"/>
    <property type="match status" value="1"/>
</dbReference>
<feature type="transmembrane region" description="Helical" evidence="5">
    <location>
        <begin position="249"/>
        <end position="269"/>
    </location>
</feature>
<comment type="catalytic activity">
    <reaction evidence="5">
        <text>a quinone + NADH + 5 H(+)(in) = a quinol + NAD(+) + 4 H(+)(out)</text>
        <dbReference type="Rhea" id="RHEA:57888"/>
        <dbReference type="ChEBI" id="CHEBI:15378"/>
        <dbReference type="ChEBI" id="CHEBI:24646"/>
        <dbReference type="ChEBI" id="CHEBI:57540"/>
        <dbReference type="ChEBI" id="CHEBI:57945"/>
        <dbReference type="ChEBI" id="CHEBI:132124"/>
    </reaction>
</comment>
<feature type="transmembrane region" description="Helical" evidence="5">
    <location>
        <begin position="415"/>
        <end position="435"/>
    </location>
</feature>
<comment type="caution">
    <text evidence="8">The sequence shown here is derived from an EMBL/GenBank/DDBJ whole genome shotgun (WGS) entry which is preliminary data.</text>
</comment>
<protein>
    <recommendedName>
        <fullName evidence="5">NADH-quinone oxidoreductase subunit N</fullName>
        <ecNumber evidence="5">7.1.1.-</ecNumber>
    </recommendedName>
    <alternativeName>
        <fullName evidence="5">NADH dehydrogenase I subunit N</fullName>
    </alternativeName>
    <alternativeName>
        <fullName evidence="5">NDH-1 subunit N</fullName>
    </alternativeName>
</protein>
<comment type="subunit">
    <text evidence="5">NDH-1 is composed of 14 different subunits. Subunits NuoA, H, J, K, L, M, N constitute the membrane sector of the complex.</text>
</comment>
<feature type="transmembrane region" description="Helical" evidence="5">
    <location>
        <begin position="43"/>
        <end position="63"/>
    </location>
</feature>
<keyword evidence="2 5" id="KW-0812">Transmembrane</keyword>
<feature type="transmembrane region" description="Helical" evidence="5">
    <location>
        <begin position="208"/>
        <end position="228"/>
    </location>
</feature>
<feature type="transmembrane region" description="Helical" evidence="5">
    <location>
        <begin position="166"/>
        <end position="188"/>
    </location>
</feature>
<dbReference type="RefSeq" id="WP_245831285.1">
    <property type="nucleotide sequence ID" value="NZ_BAABKE010000006.1"/>
</dbReference>
<feature type="transmembrane region" description="Helical" evidence="5">
    <location>
        <begin position="281"/>
        <end position="300"/>
    </location>
</feature>
<dbReference type="Proteomes" id="UP001500631">
    <property type="component" value="Unassembled WGS sequence"/>
</dbReference>
<reference evidence="9" key="1">
    <citation type="journal article" date="2019" name="Int. J. Syst. Evol. Microbiol.">
        <title>The Global Catalogue of Microorganisms (GCM) 10K type strain sequencing project: providing services to taxonomists for standard genome sequencing and annotation.</title>
        <authorList>
            <consortium name="The Broad Institute Genomics Platform"/>
            <consortium name="The Broad Institute Genome Sequencing Center for Infectious Disease"/>
            <person name="Wu L."/>
            <person name="Ma J."/>
        </authorList>
    </citation>
    <scope>NUCLEOTIDE SEQUENCE [LARGE SCALE GENOMIC DNA]</scope>
    <source>
        <strain evidence="9">JCM 18424</strain>
    </source>
</reference>
<proteinExistence type="inferred from homology"/>
<feature type="transmembrane region" description="Helical" evidence="5">
    <location>
        <begin position="83"/>
        <end position="100"/>
    </location>
</feature>
<evidence type="ECO:0000313" key="8">
    <source>
        <dbReference type="EMBL" id="GAA5101897.1"/>
    </source>
</evidence>
<evidence type="ECO:0000256" key="4">
    <source>
        <dbReference type="ARBA" id="ARBA00023136"/>
    </source>
</evidence>
<keyword evidence="5" id="KW-0874">Quinone</keyword>
<feature type="transmembrane region" description="Helical" evidence="5">
    <location>
        <begin position="338"/>
        <end position="358"/>
    </location>
</feature>
<accession>A0ABP9MZK2</accession>
<evidence type="ECO:0000256" key="5">
    <source>
        <dbReference type="HAMAP-Rule" id="MF_00445"/>
    </source>
</evidence>
<name>A0ABP9MZK2_9GAMM</name>
<comment type="similarity">
    <text evidence="5">Belongs to the complex I subunit 2 family.</text>
</comment>
<dbReference type="InterPro" id="IPR001750">
    <property type="entry name" value="ND/Mrp_TM"/>
</dbReference>
<feature type="transmembrane region" description="Helical" evidence="5">
    <location>
        <begin position="379"/>
        <end position="403"/>
    </location>
</feature>
<keyword evidence="5" id="KW-0520">NAD</keyword>
<keyword evidence="5" id="KW-1003">Cell membrane</keyword>
<feature type="transmembrane region" description="Helical" evidence="5">
    <location>
        <begin position="135"/>
        <end position="154"/>
    </location>
</feature>
<dbReference type="EC" id="7.1.1.-" evidence="5"/>
<dbReference type="InterPro" id="IPR010096">
    <property type="entry name" value="NADH-Q_OxRdtase_suN/2"/>
</dbReference>
<keyword evidence="5" id="KW-0830">Ubiquinone</keyword>
<evidence type="ECO:0000256" key="6">
    <source>
        <dbReference type="RuleBase" id="RU000320"/>
    </source>
</evidence>
<keyword evidence="4 5" id="KW-0472">Membrane</keyword>
<dbReference type="Pfam" id="PF00361">
    <property type="entry name" value="Proton_antipo_M"/>
    <property type="match status" value="1"/>
</dbReference>
<keyword evidence="9" id="KW-1185">Reference proteome</keyword>
<feature type="transmembrane region" description="Helical" evidence="5">
    <location>
        <begin position="112"/>
        <end position="129"/>
    </location>
</feature>
<feature type="domain" description="NADH:quinone oxidoreductase/Mrp antiporter transmembrane" evidence="7">
    <location>
        <begin position="129"/>
        <end position="429"/>
    </location>
</feature>
<keyword evidence="3 5" id="KW-1133">Transmembrane helix</keyword>
<dbReference type="HAMAP" id="MF_00445">
    <property type="entry name" value="NDH1_NuoN_1"/>
    <property type="match status" value="1"/>
</dbReference>